<evidence type="ECO:0000256" key="2">
    <source>
        <dbReference type="ARBA" id="ARBA00022490"/>
    </source>
</evidence>
<evidence type="ECO:0000256" key="8">
    <source>
        <dbReference type="ARBA" id="ARBA00022840"/>
    </source>
</evidence>
<proteinExistence type="inferred from homology"/>
<dbReference type="InterPro" id="IPR035107">
    <property type="entry name" value="tRNA_thiolation_TtcA_Ctu1"/>
</dbReference>
<feature type="binding site" evidence="13">
    <location>
        <position position="140"/>
    </location>
    <ligand>
        <name>[4Fe-4S] cluster</name>
        <dbReference type="ChEBI" id="CHEBI:49883"/>
    </ligand>
</feature>
<dbReference type="PANTHER" id="PTHR43686:SF1">
    <property type="entry name" value="AMINOTRAN_5 DOMAIN-CONTAINING PROTEIN"/>
    <property type="match status" value="1"/>
</dbReference>
<comment type="subunit">
    <text evidence="13">Homodimer.</text>
</comment>
<evidence type="ECO:0000256" key="4">
    <source>
        <dbReference type="ARBA" id="ARBA00022679"/>
    </source>
</evidence>
<dbReference type="RefSeq" id="WP_078927954.1">
    <property type="nucleotide sequence ID" value="NZ_FUXX01000003.1"/>
</dbReference>
<evidence type="ECO:0000256" key="12">
    <source>
        <dbReference type="ARBA" id="ARBA00023014"/>
    </source>
</evidence>
<dbReference type="GO" id="GO:0005737">
    <property type="term" value="C:cytoplasm"/>
    <property type="evidence" value="ECO:0007669"/>
    <property type="project" value="UniProtKB-SubCell"/>
</dbReference>
<evidence type="ECO:0000256" key="9">
    <source>
        <dbReference type="ARBA" id="ARBA00022842"/>
    </source>
</evidence>
<evidence type="ECO:0000256" key="5">
    <source>
        <dbReference type="ARBA" id="ARBA00022694"/>
    </source>
</evidence>
<dbReference type="GO" id="GO:0000049">
    <property type="term" value="F:tRNA binding"/>
    <property type="evidence" value="ECO:0007669"/>
    <property type="project" value="UniProtKB-KW"/>
</dbReference>
<keyword evidence="10 13" id="KW-0694">RNA-binding</keyword>
<dbReference type="EC" id="2.8.1.-" evidence="13"/>
<dbReference type="GO" id="GO:0051539">
    <property type="term" value="F:4 iron, 4 sulfur cluster binding"/>
    <property type="evidence" value="ECO:0007669"/>
    <property type="project" value="UniProtKB-UniRule"/>
</dbReference>
<dbReference type="GO" id="GO:0034227">
    <property type="term" value="P:tRNA thio-modification"/>
    <property type="evidence" value="ECO:0007669"/>
    <property type="project" value="UniProtKB-UniRule"/>
</dbReference>
<keyword evidence="8 13" id="KW-0067">ATP-binding</keyword>
<comment type="similarity">
    <text evidence="13">Belongs to the TtcA family.</text>
</comment>
<evidence type="ECO:0000256" key="10">
    <source>
        <dbReference type="ARBA" id="ARBA00022884"/>
    </source>
</evidence>
<evidence type="ECO:0000256" key="6">
    <source>
        <dbReference type="ARBA" id="ARBA00022723"/>
    </source>
</evidence>
<evidence type="ECO:0000259" key="14">
    <source>
        <dbReference type="Pfam" id="PF01171"/>
    </source>
</evidence>
<dbReference type="SUPFAM" id="SSF52402">
    <property type="entry name" value="Adenine nucleotide alpha hydrolases-like"/>
    <property type="match status" value="1"/>
</dbReference>
<evidence type="ECO:0000313" key="15">
    <source>
        <dbReference type="EMBL" id="SKA58080.1"/>
    </source>
</evidence>
<organism evidence="15 16">
    <name type="scientific">Succinivibrio dextrinosolvens DSM 3072</name>
    <dbReference type="NCBI Taxonomy" id="1123324"/>
    <lineage>
        <taxon>Bacteria</taxon>
        <taxon>Pseudomonadati</taxon>
        <taxon>Pseudomonadota</taxon>
        <taxon>Gammaproteobacteria</taxon>
        <taxon>Aeromonadales</taxon>
        <taxon>Succinivibrionaceae</taxon>
        <taxon>Succinivibrio</taxon>
    </lineage>
</organism>
<comment type="catalytic activity">
    <reaction evidence="13">
        <text>cytidine(32) in tRNA + S-sulfanyl-L-cysteinyl-[cysteine desulfurase] + AH2 + ATP = 2-thiocytidine(32) in tRNA + L-cysteinyl-[cysteine desulfurase] + A + AMP + diphosphate + H(+)</text>
        <dbReference type="Rhea" id="RHEA:57048"/>
        <dbReference type="Rhea" id="RHEA-COMP:10288"/>
        <dbReference type="Rhea" id="RHEA-COMP:12157"/>
        <dbReference type="Rhea" id="RHEA-COMP:12158"/>
        <dbReference type="Rhea" id="RHEA-COMP:14821"/>
        <dbReference type="ChEBI" id="CHEBI:13193"/>
        <dbReference type="ChEBI" id="CHEBI:15378"/>
        <dbReference type="ChEBI" id="CHEBI:17499"/>
        <dbReference type="ChEBI" id="CHEBI:29950"/>
        <dbReference type="ChEBI" id="CHEBI:30616"/>
        <dbReference type="ChEBI" id="CHEBI:33019"/>
        <dbReference type="ChEBI" id="CHEBI:61963"/>
        <dbReference type="ChEBI" id="CHEBI:82748"/>
        <dbReference type="ChEBI" id="CHEBI:141453"/>
        <dbReference type="ChEBI" id="CHEBI:456215"/>
    </reaction>
</comment>
<dbReference type="PIRSF" id="PIRSF004976">
    <property type="entry name" value="ATPase_YdaO"/>
    <property type="match status" value="1"/>
</dbReference>
<keyword evidence="2 13" id="KW-0963">Cytoplasm</keyword>
<dbReference type="AlphaFoldDB" id="A0A1T4UZE7"/>
<dbReference type="NCBIfam" id="NF007972">
    <property type="entry name" value="PRK10696.1"/>
    <property type="match status" value="1"/>
</dbReference>
<evidence type="ECO:0000256" key="7">
    <source>
        <dbReference type="ARBA" id="ARBA00022741"/>
    </source>
</evidence>
<keyword evidence="12 13" id="KW-0411">Iron-sulfur</keyword>
<dbReference type="CDD" id="cd24138">
    <property type="entry name" value="TtcA-like"/>
    <property type="match status" value="1"/>
</dbReference>
<keyword evidence="5 13" id="KW-0819">tRNA processing</keyword>
<keyword evidence="1 13" id="KW-0004">4Fe-4S</keyword>
<dbReference type="InterPro" id="IPR012089">
    <property type="entry name" value="tRNA_Cyd_32_2_STrfase"/>
</dbReference>
<dbReference type="GO" id="GO:0016783">
    <property type="term" value="F:sulfurtransferase activity"/>
    <property type="evidence" value="ECO:0007669"/>
    <property type="project" value="UniProtKB-UniRule"/>
</dbReference>
<feature type="domain" description="tRNA(Ile)-lysidine/2-thiocytidine synthase N-terminal" evidence="14">
    <location>
        <begin position="59"/>
        <end position="220"/>
    </location>
</feature>
<keyword evidence="16" id="KW-1185">Reference proteome</keyword>
<comment type="pathway">
    <text evidence="13">tRNA modification.</text>
</comment>
<dbReference type="InterPro" id="IPR011063">
    <property type="entry name" value="TilS/TtcA_N"/>
</dbReference>
<keyword evidence="7 13" id="KW-0547">Nucleotide-binding</keyword>
<dbReference type="Pfam" id="PF01171">
    <property type="entry name" value="ATP_bind_3"/>
    <property type="match status" value="1"/>
</dbReference>
<evidence type="ECO:0000313" key="16">
    <source>
        <dbReference type="Proteomes" id="UP000242432"/>
    </source>
</evidence>
<dbReference type="EMBL" id="FUXX01000003">
    <property type="protein sequence ID" value="SKA58080.1"/>
    <property type="molecule type" value="Genomic_DNA"/>
</dbReference>
<keyword evidence="9 13" id="KW-0460">Magnesium</keyword>
<keyword evidence="11 13" id="KW-0408">Iron</keyword>
<dbReference type="GO" id="GO:0005524">
    <property type="term" value="F:ATP binding"/>
    <property type="evidence" value="ECO:0007669"/>
    <property type="project" value="UniProtKB-UniRule"/>
</dbReference>
<feature type="short sequence motif" description="PP-loop motif" evidence="13">
    <location>
        <begin position="65"/>
        <end position="70"/>
    </location>
</feature>
<comment type="function">
    <text evidence="13">Catalyzes the ATP-dependent 2-thiolation of cytidine in position 32 of tRNA, to form 2-thiocytidine (s(2)C32). The sulfur atoms are provided by the cysteine/cysteine desulfurase (IscS) system.</text>
</comment>
<reference evidence="16" key="1">
    <citation type="submission" date="2017-02" db="EMBL/GenBank/DDBJ databases">
        <authorList>
            <person name="Varghese N."/>
            <person name="Submissions S."/>
        </authorList>
    </citation>
    <scope>NUCLEOTIDE SEQUENCE [LARGE SCALE GENOMIC DNA]</scope>
    <source>
        <strain evidence="16">DSM 3072</strain>
    </source>
</reference>
<dbReference type="Proteomes" id="UP000242432">
    <property type="component" value="Unassembled WGS sequence"/>
</dbReference>
<comment type="cofactor">
    <cofactor evidence="13">
        <name>[4Fe-4S] cluster</name>
        <dbReference type="ChEBI" id="CHEBI:49883"/>
    </cofactor>
    <text evidence="13">Binds 1 [4Fe-4S] cluster per subunit. The cluster is chelated by three Cys residues, the fourth Fe has a free coordination site that may bind a sulfur atom transferred from the persulfide of IscS.</text>
</comment>
<gene>
    <name evidence="13" type="primary">ttcA</name>
    <name evidence="15" type="ORF">SAMN02745213_00336</name>
</gene>
<protein>
    <recommendedName>
        <fullName evidence="13">tRNA-cytidine(32) 2-sulfurtransferase</fullName>
        <ecNumber evidence="13">2.8.1.-</ecNumber>
    </recommendedName>
    <alternativeName>
        <fullName evidence="13">Two-thiocytidine biosynthesis protein A</fullName>
    </alternativeName>
    <alternativeName>
        <fullName evidence="13">tRNA 2-thiocytidine biosynthesis protein TtcA</fullName>
    </alternativeName>
</protein>
<keyword evidence="6 13" id="KW-0479">Metal-binding</keyword>
<evidence type="ECO:0000256" key="1">
    <source>
        <dbReference type="ARBA" id="ARBA00022485"/>
    </source>
</evidence>
<keyword evidence="3 13" id="KW-0820">tRNA-binding</keyword>
<evidence type="ECO:0000256" key="3">
    <source>
        <dbReference type="ARBA" id="ARBA00022555"/>
    </source>
</evidence>
<keyword evidence="4 13" id="KW-0808">Transferase</keyword>
<comment type="cofactor">
    <cofactor evidence="13">
        <name>Mg(2+)</name>
        <dbReference type="ChEBI" id="CHEBI:18420"/>
    </cofactor>
</comment>
<feature type="binding site" evidence="13">
    <location>
        <position position="231"/>
    </location>
    <ligand>
        <name>[4Fe-4S] cluster</name>
        <dbReference type="ChEBI" id="CHEBI:49883"/>
    </ligand>
</feature>
<dbReference type="Gene3D" id="3.40.50.620">
    <property type="entry name" value="HUPs"/>
    <property type="match status" value="1"/>
</dbReference>
<dbReference type="STRING" id="83771.SAMN02910357_00217"/>
<dbReference type="PANTHER" id="PTHR43686">
    <property type="entry name" value="SULFURTRANSFERASE-RELATED"/>
    <property type="match status" value="1"/>
</dbReference>
<accession>A0A1T4UZE7</accession>
<name>A0A1T4UZE7_9GAMM</name>
<evidence type="ECO:0000256" key="11">
    <source>
        <dbReference type="ARBA" id="ARBA00023004"/>
    </source>
</evidence>
<sequence length="290" mass="33523">MQNDKNLPEQADAYARNVSPYFNIEDKQEKYKADKLFKRLRRKVGHAIGDYGMIEEGDKILVCMSGGKDSYVLLDMMLSLKRSAPIDFTLIPVHIDSGFPNAPEHLLEDHLKKVGLEYHMLKRPVYEICKEKLEDGVPYCSLCSRLRRGFLYSFAREIGANKVALGHHKDDCLSTFFLNLFYSGMMKAMPPVLRNDKDDLTVIRPLIYCRERDLIALSKLKEYPLLPKGLCGWGEDQQRANMNRMIKQWDKEYPKRADIVFKSLKNVAPSHLLDRELFDFTKISNGPKVK</sequence>
<dbReference type="InterPro" id="IPR014729">
    <property type="entry name" value="Rossmann-like_a/b/a_fold"/>
</dbReference>
<evidence type="ECO:0000256" key="13">
    <source>
        <dbReference type="HAMAP-Rule" id="MF_01850"/>
    </source>
</evidence>
<feature type="binding site" evidence="13">
    <location>
        <position position="143"/>
    </location>
    <ligand>
        <name>[4Fe-4S] cluster</name>
        <dbReference type="ChEBI" id="CHEBI:49883"/>
    </ligand>
</feature>
<comment type="subcellular location">
    <subcellularLocation>
        <location evidence="13">Cytoplasm</location>
    </subcellularLocation>
</comment>
<dbReference type="HAMAP" id="MF_01850">
    <property type="entry name" value="TtcA"/>
    <property type="match status" value="1"/>
</dbReference>
<comment type="miscellaneous">
    <text evidence="13">The thiolation reaction likely consists of two steps: a first activation step by ATP to form an adenylated intermediate of the target base of tRNA, and a second nucleophilic substitution step of the sulfur (S) atom supplied by the hydrosulfide attached to the Fe-S cluster.</text>
</comment>
<dbReference type="GO" id="GO:0000287">
    <property type="term" value="F:magnesium ion binding"/>
    <property type="evidence" value="ECO:0007669"/>
    <property type="project" value="UniProtKB-UniRule"/>
</dbReference>